<dbReference type="PANTHER" id="PTHR32009:SF133">
    <property type="entry name" value="TIR DOMAIN-CONTAINING PROTEIN"/>
    <property type="match status" value="1"/>
</dbReference>
<dbReference type="AlphaFoldDB" id="A0A2U1PBL5"/>
<proteinExistence type="predicted"/>
<dbReference type="InterPro" id="IPR035897">
    <property type="entry name" value="Toll_tir_struct_dom_sf"/>
</dbReference>
<sequence length="161" mass="18491">MASSSSGGYVSRYDVFLSFRAETRNKFTDHLYDKLLRAGVFTFRDNDAISRGEDLKPEIERGIRESRASIIVLSKEYATSRWCLDELCVILEQRKERNHFVLPIFYGVDPSDVRKQDGPFKIEVIANTKWTEENVGRWKAALEKVGNMTGEVANGYVLLKF</sequence>
<accession>A0A2U1PBL5</accession>
<dbReference type="Gene3D" id="3.40.50.10140">
    <property type="entry name" value="Toll/interleukin-1 receptor homology (TIR) domain"/>
    <property type="match status" value="1"/>
</dbReference>
<feature type="domain" description="TIR" evidence="2">
    <location>
        <begin position="11"/>
        <end position="161"/>
    </location>
</feature>
<dbReference type="GO" id="GO:0007165">
    <property type="term" value="P:signal transduction"/>
    <property type="evidence" value="ECO:0007669"/>
    <property type="project" value="InterPro"/>
</dbReference>
<gene>
    <name evidence="3" type="ORF">CTI12_AA171850</name>
</gene>
<name>A0A2U1PBL5_ARTAN</name>
<evidence type="ECO:0000256" key="1">
    <source>
        <dbReference type="ARBA" id="ARBA00023027"/>
    </source>
</evidence>
<dbReference type="FunFam" id="3.40.50.10140:FF:000007">
    <property type="entry name" value="Disease resistance protein (TIR-NBS-LRR class)"/>
    <property type="match status" value="1"/>
</dbReference>
<organism evidence="3 4">
    <name type="scientific">Artemisia annua</name>
    <name type="common">Sweet wormwood</name>
    <dbReference type="NCBI Taxonomy" id="35608"/>
    <lineage>
        <taxon>Eukaryota</taxon>
        <taxon>Viridiplantae</taxon>
        <taxon>Streptophyta</taxon>
        <taxon>Embryophyta</taxon>
        <taxon>Tracheophyta</taxon>
        <taxon>Spermatophyta</taxon>
        <taxon>Magnoliopsida</taxon>
        <taxon>eudicotyledons</taxon>
        <taxon>Gunneridae</taxon>
        <taxon>Pentapetalae</taxon>
        <taxon>asterids</taxon>
        <taxon>campanulids</taxon>
        <taxon>Asterales</taxon>
        <taxon>Asteraceae</taxon>
        <taxon>Asteroideae</taxon>
        <taxon>Anthemideae</taxon>
        <taxon>Artemisiinae</taxon>
        <taxon>Artemisia</taxon>
    </lineage>
</organism>
<evidence type="ECO:0000313" key="3">
    <source>
        <dbReference type="EMBL" id="PWA83120.1"/>
    </source>
</evidence>
<dbReference type="PANTHER" id="PTHR32009">
    <property type="entry name" value="TMV RESISTANCE PROTEIN N-LIKE"/>
    <property type="match status" value="1"/>
</dbReference>
<dbReference type="InterPro" id="IPR000157">
    <property type="entry name" value="TIR_dom"/>
</dbReference>
<dbReference type="SMART" id="SM00255">
    <property type="entry name" value="TIR"/>
    <property type="match status" value="1"/>
</dbReference>
<reference evidence="3 4" key="1">
    <citation type="journal article" date="2018" name="Mol. Plant">
        <title>The genome of Artemisia annua provides insight into the evolution of Asteraceae family and artemisinin biosynthesis.</title>
        <authorList>
            <person name="Shen Q."/>
            <person name="Zhang L."/>
            <person name="Liao Z."/>
            <person name="Wang S."/>
            <person name="Yan T."/>
            <person name="Shi P."/>
            <person name="Liu M."/>
            <person name="Fu X."/>
            <person name="Pan Q."/>
            <person name="Wang Y."/>
            <person name="Lv Z."/>
            <person name="Lu X."/>
            <person name="Zhang F."/>
            <person name="Jiang W."/>
            <person name="Ma Y."/>
            <person name="Chen M."/>
            <person name="Hao X."/>
            <person name="Li L."/>
            <person name="Tang Y."/>
            <person name="Lv G."/>
            <person name="Zhou Y."/>
            <person name="Sun X."/>
            <person name="Brodelius P.E."/>
            <person name="Rose J.K.C."/>
            <person name="Tang K."/>
        </authorList>
    </citation>
    <scope>NUCLEOTIDE SEQUENCE [LARGE SCALE GENOMIC DNA]</scope>
    <source>
        <strain evidence="4">cv. Huhao1</strain>
        <tissue evidence="3">Leaf</tissue>
    </source>
</reference>
<comment type="caution">
    <text evidence="3">The sequence shown here is derived from an EMBL/GenBank/DDBJ whole genome shotgun (WGS) entry which is preliminary data.</text>
</comment>
<dbReference type="Proteomes" id="UP000245207">
    <property type="component" value="Unassembled WGS sequence"/>
</dbReference>
<evidence type="ECO:0000313" key="4">
    <source>
        <dbReference type="Proteomes" id="UP000245207"/>
    </source>
</evidence>
<evidence type="ECO:0000259" key="2">
    <source>
        <dbReference type="PROSITE" id="PS50104"/>
    </source>
</evidence>
<dbReference type="Pfam" id="PF01582">
    <property type="entry name" value="TIR"/>
    <property type="match status" value="1"/>
</dbReference>
<protein>
    <submittedName>
        <fullName evidence="3">Disease resistance protein</fullName>
    </submittedName>
</protein>
<keyword evidence="1" id="KW-0520">NAD</keyword>
<dbReference type="SUPFAM" id="SSF52200">
    <property type="entry name" value="Toll/Interleukin receptor TIR domain"/>
    <property type="match status" value="1"/>
</dbReference>
<dbReference type="STRING" id="35608.A0A2U1PBL5"/>
<dbReference type="OrthoDB" id="6160824at2759"/>
<dbReference type="PROSITE" id="PS50104">
    <property type="entry name" value="TIR"/>
    <property type="match status" value="1"/>
</dbReference>
<dbReference type="EMBL" id="PKPP01001388">
    <property type="protein sequence ID" value="PWA83120.1"/>
    <property type="molecule type" value="Genomic_DNA"/>
</dbReference>
<keyword evidence="4" id="KW-1185">Reference proteome</keyword>